<sequence length="395" mass="44766">MKTYLKSKIGVIILFIISGALIAGCKKDDVSIDIPKKEIDREVSLRGYMEKGPFITGTRVTIYEVDNTFKQTGRSYTTEIDNDFGHFQVSGKFNTPYAQISASGYYFNEITGKLSNSTLNLKSIIPLAEENNTNINVLTSLAHDRILYLINSGQYSYQNAKLEAEKEVLAIFNLEPATIPFESLDIHMANEDNAKLLAVSAILQANNTEAQLSELLSKISIDIKEDGVLNDQQILTNLKLNVADLNLLKIRENLENRYRSLGIEYSIPPFEKFSKALMFIPQDKIIKDPNTQLIWLVTAPSEKLELKDAIKFCEALEVGEYKDWRLATIEELSQIYPYKDALISNSTAENYWSSTFSHKGSWQGVIYDNYKTIDFRDGHISAFYGGKFRFLPVHD</sequence>
<evidence type="ECO:0000259" key="1">
    <source>
        <dbReference type="Pfam" id="PF07603"/>
    </source>
</evidence>
<dbReference type="Pfam" id="PF07603">
    <property type="entry name" value="Lcl_C"/>
    <property type="match status" value="1"/>
</dbReference>
<feature type="domain" description="Lcl C-terminal" evidence="1">
    <location>
        <begin position="285"/>
        <end position="381"/>
    </location>
</feature>
<dbReference type="Proteomes" id="UP000198724">
    <property type="component" value="Unassembled WGS sequence"/>
</dbReference>
<dbReference type="STRING" id="1436961.SAMN05421739_106132"/>
<accession>A0A1I2XM43</accession>
<organism evidence="2 3">
    <name type="scientific">Pontibacter chinhatensis</name>
    <dbReference type="NCBI Taxonomy" id="1436961"/>
    <lineage>
        <taxon>Bacteria</taxon>
        <taxon>Pseudomonadati</taxon>
        <taxon>Bacteroidota</taxon>
        <taxon>Cytophagia</taxon>
        <taxon>Cytophagales</taxon>
        <taxon>Hymenobacteraceae</taxon>
        <taxon>Pontibacter</taxon>
    </lineage>
</organism>
<gene>
    <name evidence="2" type="ORF">SAMN05421739_106132</name>
</gene>
<proteinExistence type="predicted"/>
<dbReference type="InterPro" id="IPR011460">
    <property type="entry name" value="Lcl_C"/>
</dbReference>
<evidence type="ECO:0000313" key="3">
    <source>
        <dbReference type="Proteomes" id="UP000198724"/>
    </source>
</evidence>
<protein>
    <recommendedName>
        <fullName evidence="1">Lcl C-terminal domain-containing protein</fullName>
    </recommendedName>
</protein>
<dbReference type="PROSITE" id="PS51257">
    <property type="entry name" value="PROKAR_LIPOPROTEIN"/>
    <property type="match status" value="1"/>
</dbReference>
<reference evidence="3" key="1">
    <citation type="submission" date="2016-10" db="EMBL/GenBank/DDBJ databases">
        <authorList>
            <person name="Varghese N."/>
            <person name="Submissions S."/>
        </authorList>
    </citation>
    <scope>NUCLEOTIDE SEQUENCE [LARGE SCALE GENOMIC DNA]</scope>
    <source>
        <strain evidence="3">LP51</strain>
    </source>
</reference>
<evidence type="ECO:0000313" key="2">
    <source>
        <dbReference type="EMBL" id="SFH14530.1"/>
    </source>
</evidence>
<keyword evidence="3" id="KW-1185">Reference proteome</keyword>
<dbReference type="RefSeq" id="WP_092104086.1">
    <property type="nucleotide sequence ID" value="NZ_FOOT01000006.1"/>
</dbReference>
<dbReference type="EMBL" id="FOOT01000006">
    <property type="protein sequence ID" value="SFH14530.1"/>
    <property type="molecule type" value="Genomic_DNA"/>
</dbReference>
<name>A0A1I2XM43_9BACT</name>
<dbReference type="AlphaFoldDB" id="A0A1I2XM43"/>
<dbReference type="OrthoDB" id="1525027at2"/>